<keyword evidence="3" id="KW-1185">Reference proteome</keyword>
<feature type="transmembrane region" description="Helical" evidence="1">
    <location>
        <begin position="160"/>
        <end position="193"/>
    </location>
</feature>
<evidence type="ECO:0000313" key="2">
    <source>
        <dbReference type="EMBL" id="KUG07568.1"/>
    </source>
</evidence>
<dbReference type="OrthoDB" id="878475at2"/>
<feature type="transmembrane region" description="Helical" evidence="1">
    <location>
        <begin position="199"/>
        <end position="219"/>
    </location>
</feature>
<protein>
    <submittedName>
        <fullName evidence="2">Uncharacterized protein</fullName>
    </submittedName>
</protein>
<feature type="transmembrane region" description="Helical" evidence="1">
    <location>
        <begin position="129"/>
        <end position="148"/>
    </location>
</feature>
<evidence type="ECO:0000256" key="1">
    <source>
        <dbReference type="SAM" id="Phobius"/>
    </source>
</evidence>
<evidence type="ECO:0000313" key="3">
    <source>
        <dbReference type="Proteomes" id="UP000054223"/>
    </source>
</evidence>
<feature type="transmembrane region" description="Helical" evidence="1">
    <location>
        <begin position="330"/>
        <end position="349"/>
    </location>
</feature>
<dbReference type="Proteomes" id="UP000054223">
    <property type="component" value="Unassembled WGS sequence"/>
</dbReference>
<dbReference type="RefSeq" id="WP_059071191.1">
    <property type="nucleotide sequence ID" value="NZ_LNAL01000007.1"/>
</dbReference>
<organism evidence="2 3">
    <name type="scientific">Solirubrum puertoriconensis</name>
    <dbReference type="NCBI Taxonomy" id="1751427"/>
    <lineage>
        <taxon>Bacteria</taxon>
        <taxon>Pseudomonadati</taxon>
        <taxon>Bacteroidota</taxon>
        <taxon>Cytophagia</taxon>
        <taxon>Cytophagales</taxon>
    </lineage>
</organism>
<accession>A0A9X0L4G6</accession>
<proteinExistence type="predicted"/>
<feature type="transmembrane region" description="Helical" evidence="1">
    <location>
        <begin position="387"/>
        <end position="404"/>
    </location>
</feature>
<reference evidence="2 3" key="1">
    <citation type="submission" date="2015-11" db="EMBL/GenBank/DDBJ databases">
        <title>Solirubrum puertoriconensis gen. nov. an environmental bacteria isolated in Puerto Rico.</title>
        <authorList>
            <person name="Cuebas-Irizarry M.F."/>
            <person name="Montalvo-Rodriguez R."/>
        </authorList>
    </citation>
    <scope>NUCLEOTIDE SEQUENCE [LARGE SCALE GENOMIC DNA]</scope>
    <source>
        <strain evidence="2 3">MC1A</strain>
    </source>
</reference>
<feature type="transmembrane region" description="Helical" evidence="1">
    <location>
        <begin position="306"/>
        <end position="324"/>
    </location>
</feature>
<name>A0A9X0L4G6_SOLP1</name>
<keyword evidence="1" id="KW-0812">Transmembrane</keyword>
<feature type="transmembrane region" description="Helical" evidence="1">
    <location>
        <begin position="356"/>
        <end position="375"/>
    </location>
</feature>
<dbReference type="EMBL" id="LNAL01000007">
    <property type="protein sequence ID" value="KUG07568.1"/>
    <property type="molecule type" value="Genomic_DNA"/>
</dbReference>
<gene>
    <name evidence="2" type="ORF">ASU33_14630</name>
</gene>
<feature type="transmembrane region" description="Helical" evidence="1">
    <location>
        <begin position="78"/>
        <end position="98"/>
    </location>
</feature>
<keyword evidence="1" id="KW-1133">Transmembrane helix</keyword>
<feature type="transmembrane region" description="Helical" evidence="1">
    <location>
        <begin position="12"/>
        <end position="31"/>
    </location>
</feature>
<dbReference type="AlphaFoldDB" id="A0A9X0L4G6"/>
<sequence length="540" mass="60128">MNHEARANWLRIWGLPLALLLLVTVGLGSYYETNDDFVITLLLRGRTAAAPVTNLHLYFHGWAWLLATLYQQWPMVPWYGLVLYALLYLALVLLAAVLDALLRPYLGGRARTACLALFLLMAGLEHFMWFNYVRVPLLLGGAAVLAAAQRQAGRKYQGRVLLLASLAFAAAWAIRPSAAVLALAVVAPVAAWLAGWQRGWRAVAAAACIALVGGLALQLNRTEQTKRYRQLDVLKSNVNDYQLYVSKPNNPADDLGVRAVQQWVLGDSTLVNEALFERAFQPNSKFFPYTAATKLKAVASQLARDYFQLLLLNALLGLWGWWCLPRAKRWPWLLYLLGAGLLLLGLGVVLKLPPRLAGPLLTLLTVANVAVVLQAPQDMHQLRYLGPRRMLLGLAVIVGGLYGYKVLHRRSVLAAEEAEHSRLLQRVQRQAQGKVLVAAGLEEVFKSLSPFRQYVNSSGTPWLLVVGWNTLDPSQARLRQHLTGTSSQAEALRRLSMRPDAVLYLPQGAEVAPFWRAYLYNWVRAEWPTARTVSEPEVQP</sequence>
<keyword evidence="1" id="KW-0472">Membrane</keyword>
<comment type="caution">
    <text evidence="2">The sequence shown here is derived from an EMBL/GenBank/DDBJ whole genome shotgun (WGS) entry which is preliminary data.</text>
</comment>